<proteinExistence type="predicted"/>
<comment type="caution">
    <text evidence="1">The sequence shown here is derived from an EMBL/GenBank/DDBJ whole genome shotgun (WGS) entry which is preliminary data.</text>
</comment>
<dbReference type="AlphaFoldDB" id="A0A645GW83"/>
<sequence length="76" mass="8668">MFIKKCVDRVQVLISLRLHVNVSGKYGWGDGEWMRNWEQDLIQSGALLPEGYLIINETPDQEGIENCKSYGANLVK</sequence>
<reference evidence="1" key="1">
    <citation type="submission" date="2019-08" db="EMBL/GenBank/DDBJ databases">
        <authorList>
            <person name="Kucharzyk K."/>
            <person name="Murdoch R.W."/>
            <person name="Higgins S."/>
            <person name="Loffler F."/>
        </authorList>
    </citation>
    <scope>NUCLEOTIDE SEQUENCE</scope>
</reference>
<dbReference type="EMBL" id="VSSQ01082554">
    <property type="protein sequence ID" value="MPN31141.1"/>
    <property type="molecule type" value="Genomic_DNA"/>
</dbReference>
<evidence type="ECO:0000313" key="1">
    <source>
        <dbReference type="EMBL" id="MPN31141.1"/>
    </source>
</evidence>
<gene>
    <name evidence="1" type="ORF">SDC9_178615</name>
</gene>
<organism evidence="1">
    <name type="scientific">bioreactor metagenome</name>
    <dbReference type="NCBI Taxonomy" id="1076179"/>
    <lineage>
        <taxon>unclassified sequences</taxon>
        <taxon>metagenomes</taxon>
        <taxon>ecological metagenomes</taxon>
    </lineage>
</organism>
<dbReference type="Gene3D" id="3.40.50.360">
    <property type="match status" value="1"/>
</dbReference>
<name>A0A645GW83_9ZZZZ</name>
<dbReference type="SUPFAM" id="SSF52218">
    <property type="entry name" value="Flavoproteins"/>
    <property type="match status" value="1"/>
</dbReference>
<protein>
    <submittedName>
        <fullName evidence="1">Uncharacterized protein</fullName>
    </submittedName>
</protein>
<dbReference type="InterPro" id="IPR029039">
    <property type="entry name" value="Flavoprotein-like_sf"/>
</dbReference>
<accession>A0A645GW83</accession>